<keyword evidence="1" id="KW-1133">Transmembrane helix</keyword>
<keyword evidence="3" id="KW-1185">Reference proteome</keyword>
<gene>
    <name evidence="2" type="ORF">K239x_04440</name>
</gene>
<evidence type="ECO:0000313" key="3">
    <source>
        <dbReference type="Proteomes" id="UP000319817"/>
    </source>
</evidence>
<evidence type="ECO:0000313" key="2">
    <source>
        <dbReference type="EMBL" id="QDT08505.1"/>
    </source>
</evidence>
<protein>
    <submittedName>
        <fullName evidence="2">Uncharacterized protein</fullName>
    </submittedName>
</protein>
<organism evidence="2 3">
    <name type="scientific">Stieleria marina</name>
    <dbReference type="NCBI Taxonomy" id="1930275"/>
    <lineage>
        <taxon>Bacteria</taxon>
        <taxon>Pseudomonadati</taxon>
        <taxon>Planctomycetota</taxon>
        <taxon>Planctomycetia</taxon>
        <taxon>Pirellulales</taxon>
        <taxon>Pirellulaceae</taxon>
        <taxon>Stieleria</taxon>
    </lineage>
</organism>
<evidence type="ECO:0000256" key="1">
    <source>
        <dbReference type="SAM" id="Phobius"/>
    </source>
</evidence>
<accession>A0A517NMZ4</accession>
<feature type="transmembrane region" description="Helical" evidence="1">
    <location>
        <begin position="391"/>
        <end position="412"/>
    </location>
</feature>
<keyword evidence="1" id="KW-0472">Membrane</keyword>
<keyword evidence="1" id="KW-0812">Transmembrane</keyword>
<dbReference type="Proteomes" id="UP000319817">
    <property type="component" value="Chromosome"/>
</dbReference>
<dbReference type="EMBL" id="CP036526">
    <property type="protein sequence ID" value="QDT08505.1"/>
    <property type="molecule type" value="Genomic_DNA"/>
</dbReference>
<name>A0A517NMZ4_9BACT</name>
<feature type="transmembrane region" description="Helical" evidence="1">
    <location>
        <begin position="419"/>
        <end position="437"/>
    </location>
</feature>
<dbReference type="OrthoDB" id="232908at2"/>
<sequence>MKRNFLLFVLLWIGLVCCGEVCVFGQDSPAQSDNAKRGIAVSVNPAGMRQQVPGQWATMSVSGSNHTDQDAQESVVLQVGDDAKHQFSRKFLIPAHSRRQAWVPVKIPKVDLEAQQRIDLTSIRIGESEDVETFQANSIGEPIVKRSLMLSKPGAQVAVLSQPAPGKKPVAGDLQSVVDAIYQMRDQSDSGFDRGELVNYVGSFLPPQTQSLDSLDQLILIDEGFLYDSTAAARVGQWLRDGGRLWVMLDRMKPDSVRRLLGDQSCFSSFDRVELNQFQIDQLNRTTGHIVESSQWSSDTPVAMVRGTADADQIVCAIDGWPAAFTKVIGNGEALFTTIDVRSLVGDGVPLAAFRQVSDDFFTPKAGAQRYADVMMPLVDNEIGYQIPRRGLIAAVLGFQLLIVLAIGIWLARQKRLDRMAIVIPVTVAIASVALIWTGKRQSGSIPPTFVTGQFARVILGGTEVLVDSISAIYSDQTIELDLVALPQATMSLVETPDSPQRLQWTDDGQSRWVHLVQPPGVVRHLRSESHEQLKKPWTFQGQFTERGFEGKLDGIDFDNCSDGLVVSDSTPSLSLAKSGDSWVGASEAVLLEGQFAKESMLSERQRQRQSVLRELHDPKKKLFGRAPSLLMWTEAQPFGLEIAKPFTSRGSALVQMPIRYQRTPSATTFTVPANFVRMEVAAGDDGYSTLFNPQTGRWLEERTRAQSTGVRCYLPSSVMPCSLTKAVIEMKITAPSRTLQIDAAVGDQFETIYQQPNPSGLVRILIDDPDQLKLDAKGSLSLRIAVSSTEQELAASNSPVQSNGSQQDSAADSRVWQIDFARVTLTGKTQ</sequence>
<reference evidence="2 3" key="1">
    <citation type="submission" date="2019-02" db="EMBL/GenBank/DDBJ databases">
        <title>Deep-cultivation of Planctomycetes and their phenomic and genomic characterization uncovers novel biology.</title>
        <authorList>
            <person name="Wiegand S."/>
            <person name="Jogler M."/>
            <person name="Boedeker C."/>
            <person name="Pinto D."/>
            <person name="Vollmers J."/>
            <person name="Rivas-Marin E."/>
            <person name="Kohn T."/>
            <person name="Peeters S.H."/>
            <person name="Heuer A."/>
            <person name="Rast P."/>
            <person name="Oberbeckmann S."/>
            <person name="Bunk B."/>
            <person name="Jeske O."/>
            <person name="Meyerdierks A."/>
            <person name="Storesund J.E."/>
            <person name="Kallscheuer N."/>
            <person name="Luecker S."/>
            <person name="Lage O.M."/>
            <person name="Pohl T."/>
            <person name="Merkel B.J."/>
            <person name="Hornburger P."/>
            <person name="Mueller R.-W."/>
            <person name="Bruemmer F."/>
            <person name="Labrenz M."/>
            <person name="Spormann A.M."/>
            <person name="Op den Camp H."/>
            <person name="Overmann J."/>
            <person name="Amann R."/>
            <person name="Jetten M.S.M."/>
            <person name="Mascher T."/>
            <person name="Medema M.H."/>
            <person name="Devos D.P."/>
            <person name="Kaster A.-K."/>
            <person name="Ovreas L."/>
            <person name="Rohde M."/>
            <person name="Galperin M.Y."/>
            <person name="Jogler C."/>
        </authorList>
    </citation>
    <scope>NUCLEOTIDE SEQUENCE [LARGE SCALE GENOMIC DNA]</scope>
    <source>
        <strain evidence="2 3">K23_9</strain>
    </source>
</reference>
<dbReference type="RefSeq" id="WP_145416038.1">
    <property type="nucleotide sequence ID" value="NZ_CP036526.1"/>
</dbReference>
<dbReference type="AlphaFoldDB" id="A0A517NMZ4"/>
<proteinExistence type="predicted"/>